<reference evidence="5" key="3">
    <citation type="submission" date="2025-09" db="UniProtKB">
        <authorList>
            <consortium name="Ensembl"/>
        </authorList>
    </citation>
    <scope>IDENTIFICATION</scope>
</reference>
<protein>
    <recommendedName>
        <fullName evidence="4">AN1-type domain-containing protein</fullName>
    </recommendedName>
</protein>
<evidence type="ECO:0000313" key="6">
    <source>
        <dbReference type="Proteomes" id="UP000694680"/>
    </source>
</evidence>
<proteinExistence type="predicted"/>
<dbReference type="Gene3D" id="4.10.1110.10">
    <property type="entry name" value="AN1-like Zinc finger"/>
    <property type="match status" value="1"/>
</dbReference>
<name>A0A8C5E693_GOUWI</name>
<dbReference type="Pfam" id="PF01428">
    <property type="entry name" value="zf-AN1"/>
    <property type="match status" value="1"/>
</dbReference>
<accession>A0A8C5E693</accession>
<dbReference type="AlphaFoldDB" id="A0A8C5E693"/>
<reference evidence="5" key="2">
    <citation type="submission" date="2025-08" db="UniProtKB">
        <authorList>
            <consortium name="Ensembl"/>
        </authorList>
    </citation>
    <scope>IDENTIFICATION</scope>
</reference>
<dbReference type="Ensembl" id="ENSGWIT00000018702.1">
    <property type="protein sequence ID" value="ENSGWIP00000016943.1"/>
    <property type="gene ID" value="ENSGWIG00000009466.1"/>
</dbReference>
<keyword evidence="1" id="KW-0479">Metal-binding</keyword>
<evidence type="ECO:0000256" key="2">
    <source>
        <dbReference type="ARBA" id="ARBA00022771"/>
    </source>
</evidence>
<organism evidence="5 6">
    <name type="scientific">Gouania willdenowi</name>
    <name type="common">Blunt-snouted clingfish</name>
    <name type="synonym">Lepadogaster willdenowi</name>
    <dbReference type="NCBI Taxonomy" id="441366"/>
    <lineage>
        <taxon>Eukaryota</taxon>
        <taxon>Metazoa</taxon>
        <taxon>Chordata</taxon>
        <taxon>Craniata</taxon>
        <taxon>Vertebrata</taxon>
        <taxon>Euteleostomi</taxon>
        <taxon>Actinopterygii</taxon>
        <taxon>Neopterygii</taxon>
        <taxon>Teleostei</taxon>
        <taxon>Neoteleostei</taxon>
        <taxon>Acanthomorphata</taxon>
        <taxon>Ovalentaria</taxon>
        <taxon>Blenniimorphae</taxon>
        <taxon>Blenniiformes</taxon>
        <taxon>Gobiesocoidei</taxon>
        <taxon>Gobiesocidae</taxon>
        <taxon>Gobiesocinae</taxon>
        <taxon>Gouania</taxon>
    </lineage>
</organism>
<keyword evidence="3" id="KW-0862">Zinc</keyword>
<dbReference type="InterPro" id="IPR035896">
    <property type="entry name" value="AN1-like_Znf"/>
</dbReference>
<dbReference type="PANTHER" id="PTHR46728:SF1">
    <property type="entry name" value="AN1-TYPE ZINC FINGER PROTEIN 4"/>
    <property type="match status" value="1"/>
</dbReference>
<reference evidence="5" key="1">
    <citation type="submission" date="2020-06" db="EMBL/GenBank/DDBJ databases">
        <authorList>
            <consortium name="Wellcome Sanger Institute Data Sharing"/>
        </authorList>
    </citation>
    <scope>NUCLEOTIDE SEQUENCE [LARGE SCALE GENOMIC DNA]</scope>
</reference>
<evidence type="ECO:0000313" key="5">
    <source>
        <dbReference type="Ensembl" id="ENSGWIP00000016943.1"/>
    </source>
</evidence>
<dbReference type="PANTHER" id="PTHR46728">
    <property type="entry name" value="AN1-TYPE ZINC FINGER PROTEIN 4"/>
    <property type="match status" value="1"/>
</dbReference>
<dbReference type="Proteomes" id="UP000694680">
    <property type="component" value="Chromosome 13"/>
</dbReference>
<keyword evidence="2" id="KW-0863">Zinc-finger</keyword>
<evidence type="ECO:0000259" key="4">
    <source>
        <dbReference type="SMART" id="SM00154"/>
    </source>
</evidence>
<sequence>MTYNTVSSAGGVVPLFGTIGAPTFHLPPVKASTGTKKKSSKATSYERRCGQNFCATHRYTETHSCTYDNKSAGRRFLQDANPLISAPKLPKI</sequence>
<evidence type="ECO:0000256" key="1">
    <source>
        <dbReference type="ARBA" id="ARBA00022723"/>
    </source>
</evidence>
<dbReference type="SMART" id="SM00154">
    <property type="entry name" value="ZnF_AN1"/>
    <property type="match status" value="1"/>
</dbReference>
<dbReference type="InterPro" id="IPR053061">
    <property type="entry name" value="AN1-type_zinc_finger"/>
</dbReference>
<dbReference type="SUPFAM" id="SSF118310">
    <property type="entry name" value="AN1-like Zinc finger"/>
    <property type="match status" value="1"/>
</dbReference>
<keyword evidence="6" id="KW-1185">Reference proteome</keyword>
<evidence type="ECO:0000256" key="3">
    <source>
        <dbReference type="ARBA" id="ARBA00022833"/>
    </source>
</evidence>
<dbReference type="GO" id="GO:0008270">
    <property type="term" value="F:zinc ion binding"/>
    <property type="evidence" value="ECO:0007669"/>
    <property type="project" value="UniProtKB-KW"/>
</dbReference>
<feature type="domain" description="AN1-type" evidence="4">
    <location>
        <begin position="33"/>
        <end position="70"/>
    </location>
</feature>
<dbReference type="InterPro" id="IPR000058">
    <property type="entry name" value="Znf_AN1"/>
</dbReference>